<evidence type="ECO:0000256" key="9">
    <source>
        <dbReference type="ARBA" id="ARBA00022691"/>
    </source>
</evidence>
<dbReference type="GO" id="GO:0070042">
    <property type="term" value="F:rRNA (uridine-N3-)-methyltransferase activity"/>
    <property type="evidence" value="ECO:0007669"/>
    <property type="project" value="TreeGrafter"/>
</dbReference>
<dbReference type="InterPro" id="IPR046886">
    <property type="entry name" value="RsmE_MTase_dom"/>
</dbReference>
<comment type="function">
    <text evidence="10 12">Specifically methylates the N3 position of the uracil ring of uridine 1498 (m3U1498) in 16S rRNA. Acts on the fully assembled 30S ribosomal subunit.</text>
</comment>
<comment type="caution">
    <text evidence="14">The sequence shown here is derived from an EMBL/GenBank/DDBJ whole genome shotgun (WGS) entry which is preliminary data.</text>
</comment>
<keyword evidence="8 12" id="KW-0808">Transferase</keyword>
<organism evidence="14 15">
    <name type="scientific">Lentilactobacillus senioris DSM 24302 = JCM 17472</name>
    <dbReference type="NCBI Taxonomy" id="1423802"/>
    <lineage>
        <taxon>Bacteria</taxon>
        <taxon>Bacillati</taxon>
        <taxon>Bacillota</taxon>
        <taxon>Bacilli</taxon>
        <taxon>Lactobacillales</taxon>
        <taxon>Lactobacillaceae</taxon>
        <taxon>Lentilactobacillus</taxon>
    </lineage>
</organism>
<dbReference type="NCBIfam" id="TIGR00046">
    <property type="entry name" value="RsmE family RNA methyltransferase"/>
    <property type="match status" value="1"/>
</dbReference>
<evidence type="ECO:0000256" key="10">
    <source>
        <dbReference type="ARBA" id="ARBA00025699"/>
    </source>
</evidence>
<dbReference type="InterPro" id="IPR029026">
    <property type="entry name" value="tRNA_m1G_MTases_N"/>
</dbReference>
<dbReference type="GO" id="GO:0005737">
    <property type="term" value="C:cytoplasm"/>
    <property type="evidence" value="ECO:0007669"/>
    <property type="project" value="UniProtKB-SubCell"/>
</dbReference>
<keyword evidence="6 12" id="KW-0698">rRNA processing</keyword>
<dbReference type="Gene3D" id="3.40.1280.10">
    <property type="match status" value="1"/>
</dbReference>
<evidence type="ECO:0000256" key="12">
    <source>
        <dbReference type="PIRNR" id="PIRNR015601"/>
    </source>
</evidence>
<gene>
    <name evidence="14" type="ORF">FC56_GL000487</name>
</gene>
<feature type="domain" description="Ribosomal RNA small subunit methyltransferase E methyltransferase" evidence="13">
    <location>
        <begin position="71"/>
        <end position="237"/>
    </location>
</feature>
<evidence type="ECO:0000256" key="6">
    <source>
        <dbReference type="ARBA" id="ARBA00022552"/>
    </source>
</evidence>
<keyword evidence="5 12" id="KW-0963">Cytoplasm</keyword>
<evidence type="ECO:0000313" key="15">
    <source>
        <dbReference type="Proteomes" id="UP000051256"/>
    </source>
</evidence>
<dbReference type="PANTHER" id="PTHR30027:SF3">
    <property type="entry name" value="16S RRNA (URACIL(1498)-N(3))-METHYLTRANSFERASE"/>
    <property type="match status" value="1"/>
</dbReference>
<dbReference type="GO" id="GO:0070475">
    <property type="term" value="P:rRNA base methylation"/>
    <property type="evidence" value="ECO:0007669"/>
    <property type="project" value="TreeGrafter"/>
</dbReference>
<dbReference type="SUPFAM" id="SSF88697">
    <property type="entry name" value="PUA domain-like"/>
    <property type="match status" value="1"/>
</dbReference>
<dbReference type="EC" id="2.1.1.193" evidence="3 12"/>
<evidence type="ECO:0000256" key="11">
    <source>
        <dbReference type="ARBA" id="ARBA00047944"/>
    </source>
</evidence>
<keyword evidence="15" id="KW-1185">Reference proteome</keyword>
<dbReference type="InterPro" id="IPR006700">
    <property type="entry name" value="RsmE"/>
</dbReference>
<keyword evidence="9 12" id="KW-0949">S-adenosyl-L-methionine</keyword>
<dbReference type="InterPro" id="IPR015947">
    <property type="entry name" value="PUA-like_sf"/>
</dbReference>
<dbReference type="RefSeq" id="WP_056978282.1">
    <property type="nucleotide sequence ID" value="NZ_AYZR01000008.1"/>
</dbReference>
<keyword evidence="7 12" id="KW-0489">Methyltransferase</keyword>
<dbReference type="PATRIC" id="fig|1423802.4.peg.497"/>
<evidence type="ECO:0000256" key="5">
    <source>
        <dbReference type="ARBA" id="ARBA00022490"/>
    </source>
</evidence>
<accession>A0A0R2D030</accession>
<evidence type="ECO:0000256" key="8">
    <source>
        <dbReference type="ARBA" id="ARBA00022679"/>
    </source>
</evidence>
<evidence type="ECO:0000256" key="3">
    <source>
        <dbReference type="ARBA" id="ARBA00012328"/>
    </source>
</evidence>
<dbReference type="PANTHER" id="PTHR30027">
    <property type="entry name" value="RIBOSOMAL RNA SMALL SUBUNIT METHYLTRANSFERASE E"/>
    <property type="match status" value="1"/>
</dbReference>
<dbReference type="PIRSF" id="PIRSF015601">
    <property type="entry name" value="MTase_slr0722"/>
    <property type="match status" value="1"/>
</dbReference>
<dbReference type="STRING" id="1423802.FC56_GL000487"/>
<dbReference type="CDD" id="cd18084">
    <property type="entry name" value="RsmE-like"/>
    <property type="match status" value="1"/>
</dbReference>
<dbReference type="SUPFAM" id="SSF75217">
    <property type="entry name" value="alpha/beta knot"/>
    <property type="match status" value="1"/>
</dbReference>
<dbReference type="EMBL" id="AYZR01000008">
    <property type="protein sequence ID" value="KRM93769.1"/>
    <property type="molecule type" value="Genomic_DNA"/>
</dbReference>
<evidence type="ECO:0000259" key="13">
    <source>
        <dbReference type="Pfam" id="PF04452"/>
    </source>
</evidence>
<proteinExistence type="inferred from homology"/>
<dbReference type="AlphaFoldDB" id="A0A0R2D030"/>
<evidence type="ECO:0000256" key="7">
    <source>
        <dbReference type="ARBA" id="ARBA00022603"/>
    </source>
</evidence>
<evidence type="ECO:0000313" key="14">
    <source>
        <dbReference type="EMBL" id="KRM93769.1"/>
    </source>
</evidence>
<evidence type="ECO:0000256" key="1">
    <source>
        <dbReference type="ARBA" id="ARBA00004496"/>
    </source>
</evidence>
<dbReference type="Proteomes" id="UP000051256">
    <property type="component" value="Unassembled WGS sequence"/>
</dbReference>
<dbReference type="Pfam" id="PF04452">
    <property type="entry name" value="Methyltrans_RNA"/>
    <property type="match status" value="1"/>
</dbReference>
<reference evidence="14 15" key="1">
    <citation type="journal article" date="2015" name="Genome Announc.">
        <title>Expanding the biotechnology potential of lactobacilli through comparative genomics of 213 strains and associated genera.</title>
        <authorList>
            <person name="Sun Z."/>
            <person name="Harris H.M."/>
            <person name="McCann A."/>
            <person name="Guo C."/>
            <person name="Argimon S."/>
            <person name="Zhang W."/>
            <person name="Yang X."/>
            <person name="Jeffery I.B."/>
            <person name="Cooney J.C."/>
            <person name="Kagawa T.F."/>
            <person name="Liu W."/>
            <person name="Song Y."/>
            <person name="Salvetti E."/>
            <person name="Wrobel A."/>
            <person name="Rasinkangas P."/>
            <person name="Parkhill J."/>
            <person name="Rea M.C."/>
            <person name="O'Sullivan O."/>
            <person name="Ritari J."/>
            <person name="Douillard F.P."/>
            <person name="Paul Ross R."/>
            <person name="Yang R."/>
            <person name="Briner A.E."/>
            <person name="Felis G.E."/>
            <person name="de Vos W.M."/>
            <person name="Barrangou R."/>
            <person name="Klaenhammer T.R."/>
            <person name="Caufield P.W."/>
            <person name="Cui Y."/>
            <person name="Zhang H."/>
            <person name="O'Toole P.W."/>
        </authorList>
    </citation>
    <scope>NUCLEOTIDE SEQUENCE [LARGE SCALE GENOMIC DNA]</scope>
    <source>
        <strain evidence="14 15">DSM 24302</strain>
    </source>
</reference>
<comment type="similarity">
    <text evidence="2 12">Belongs to the RNA methyltransferase RsmE family.</text>
</comment>
<dbReference type="InterPro" id="IPR029028">
    <property type="entry name" value="Alpha/beta_knot_MTases"/>
</dbReference>
<sequence length="246" mass="27463">MQHYFLKQSLVVDQIVELPTKIKHHFFGVLRSQPKAKLELVDENHIVFQAIAIDPELGTVKIETQLDRQTDLPVEATIICGLAKQSKPELIVQKATELGVAEVIFIPMERSIVKWGSKSEKKIERLQEVAVSAAEQSHRNSVPNIRYLAKLTELADQNYDRALIAYEEAAKQGEKAQLVQNLEQLSSGESVSCVFGPEGGITDTEVNWLTDHGYQPVGLGPRILRTETAPMYFLSAVSVILELSQM</sequence>
<comment type="catalytic activity">
    <reaction evidence="11 12">
        <text>uridine(1498) in 16S rRNA + S-adenosyl-L-methionine = N(3)-methyluridine(1498) in 16S rRNA + S-adenosyl-L-homocysteine + H(+)</text>
        <dbReference type="Rhea" id="RHEA:42920"/>
        <dbReference type="Rhea" id="RHEA-COMP:10283"/>
        <dbReference type="Rhea" id="RHEA-COMP:10284"/>
        <dbReference type="ChEBI" id="CHEBI:15378"/>
        <dbReference type="ChEBI" id="CHEBI:57856"/>
        <dbReference type="ChEBI" id="CHEBI:59789"/>
        <dbReference type="ChEBI" id="CHEBI:65315"/>
        <dbReference type="ChEBI" id="CHEBI:74502"/>
        <dbReference type="EC" id="2.1.1.193"/>
    </reaction>
</comment>
<evidence type="ECO:0000256" key="4">
    <source>
        <dbReference type="ARBA" id="ARBA00013673"/>
    </source>
</evidence>
<evidence type="ECO:0000256" key="2">
    <source>
        <dbReference type="ARBA" id="ARBA00005528"/>
    </source>
</evidence>
<name>A0A0R2D030_9LACO</name>
<comment type="subcellular location">
    <subcellularLocation>
        <location evidence="1 12">Cytoplasm</location>
    </subcellularLocation>
</comment>
<protein>
    <recommendedName>
        <fullName evidence="4 12">Ribosomal RNA small subunit methyltransferase E</fullName>
        <ecNumber evidence="3 12">2.1.1.193</ecNumber>
    </recommendedName>
</protein>